<organism evidence="1 2">
    <name type="scientific">Quercus rubra</name>
    <name type="common">Northern red oak</name>
    <name type="synonym">Quercus borealis</name>
    <dbReference type="NCBI Taxonomy" id="3512"/>
    <lineage>
        <taxon>Eukaryota</taxon>
        <taxon>Viridiplantae</taxon>
        <taxon>Streptophyta</taxon>
        <taxon>Embryophyta</taxon>
        <taxon>Tracheophyta</taxon>
        <taxon>Spermatophyta</taxon>
        <taxon>Magnoliopsida</taxon>
        <taxon>eudicotyledons</taxon>
        <taxon>Gunneridae</taxon>
        <taxon>Pentapetalae</taxon>
        <taxon>rosids</taxon>
        <taxon>fabids</taxon>
        <taxon>Fagales</taxon>
        <taxon>Fagaceae</taxon>
        <taxon>Quercus</taxon>
    </lineage>
</organism>
<evidence type="ECO:0000313" key="2">
    <source>
        <dbReference type="Proteomes" id="UP001324115"/>
    </source>
</evidence>
<accession>A0AAN7IL93</accession>
<dbReference type="Proteomes" id="UP001324115">
    <property type="component" value="Unassembled WGS sequence"/>
</dbReference>
<evidence type="ECO:0000313" key="1">
    <source>
        <dbReference type="EMBL" id="KAK4576847.1"/>
    </source>
</evidence>
<gene>
    <name evidence="1" type="ORF">RGQ29_027403</name>
</gene>
<comment type="caution">
    <text evidence="1">The sequence shown here is derived from an EMBL/GenBank/DDBJ whole genome shotgun (WGS) entry which is preliminary data.</text>
</comment>
<protein>
    <submittedName>
        <fullName evidence="1">Uncharacterized protein</fullName>
    </submittedName>
</protein>
<proteinExistence type="predicted"/>
<dbReference type="EMBL" id="JAXUIC010000008">
    <property type="protein sequence ID" value="KAK4576847.1"/>
    <property type="molecule type" value="Genomic_DNA"/>
</dbReference>
<name>A0AAN7IL93_QUERU</name>
<sequence>MANTNVNTISGLSNLIESFGRTIIMLPKGTKLCIDDALYSSKSSINLLNFKDICYNGYHIETNNEGSGEFLYITSIVSGQKLVLEKLHIFSSGLYYTTMRTIETNVAIHQKFSDPKASCSNN</sequence>
<dbReference type="AlphaFoldDB" id="A0AAN7IL93"/>
<reference evidence="1 2" key="1">
    <citation type="journal article" date="2023" name="G3 (Bethesda)">
        <title>A haplotype-resolved chromosome-scale genome for Quercus rubra L. provides insights into the genetics of adaptive traits for red oak species.</title>
        <authorList>
            <person name="Kapoor B."/>
            <person name="Jenkins J."/>
            <person name="Schmutz J."/>
            <person name="Zhebentyayeva T."/>
            <person name="Kuelheim C."/>
            <person name="Coggeshall M."/>
            <person name="Heim C."/>
            <person name="Lasky J.R."/>
            <person name="Leites L."/>
            <person name="Islam-Faridi N."/>
            <person name="Romero-Severson J."/>
            <person name="DeLeo V.L."/>
            <person name="Lucas S.M."/>
            <person name="Lazic D."/>
            <person name="Gailing O."/>
            <person name="Carlson J."/>
            <person name="Staton M."/>
        </authorList>
    </citation>
    <scope>NUCLEOTIDE SEQUENCE [LARGE SCALE GENOMIC DNA]</scope>
    <source>
        <strain evidence="1">Pseudo-F2</strain>
    </source>
</reference>
<keyword evidence="2" id="KW-1185">Reference proteome</keyword>